<sequence>MVMDAIRHLGNLRSELIGRKWRAEIRTRPNGDVLHVQNPAFARMDGEIVCKDDAFHWVWGPVIGPVTAVTGVADRIVYVLREVGS</sequence>
<dbReference type="Proteomes" id="UP001596380">
    <property type="component" value="Unassembled WGS sequence"/>
</dbReference>
<comment type="caution">
    <text evidence="1">The sequence shown here is derived from an EMBL/GenBank/DDBJ whole genome shotgun (WGS) entry which is preliminary data.</text>
</comment>
<evidence type="ECO:0000313" key="1">
    <source>
        <dbReference type="EMBL" id="MFC6884920.1"/>
    </source>
</evidence>
<name>A0ABW2CV67_9ACTN</name>
<dbReference type="RefSeq" id="WP_160821284.1">
    <property type="nucleotide sequence ID" value="NZ_JBHSXE010000001.1"/>
</dbReference>
<gene>
    <name evidence="1" type="ORF">ACFQKB_34530</name>
</gene>
<evidence type="ECO:0000313" key="2">
    <source>
        <dbReference type="Proteomes" id="UP001596380"/>
    </source>
</evidence>
<keyword evidence="2" id="KW-1185">Reference proteome</keyword>
<proteinExistence type="predicted"/>
<organism evidence="1 2">
    <name type="scientific">Actinomadura yumaensis</name>
    <dbReference type="NCBI Taxonomy" id="111807"/>
    <lineage>
        <taxon>Bacteria</taxon>
        <taxon>Bacillati</taxon>
        <taxon>Actinomycetota</taxon>
        <taxon>Actinomycetes</taxon>
        <taxon>Streptosporangiales</taxon>
        <taxon>Thermomonosporaceae</taxon>
        <taxon>Actinomadura</taxon>
    </lineage>
</organism>
<protein>
    <submittedName>
        <fullName evidence="1">Uncharacterized protein</fullName>
    </submittedName>
</protein>
<accession>A0ABW2CV67</accession>
<dbReference type="EMBL" id="JBHSXS010000032">
    <property type="protein sequence ID" value="MFC6884920.1"/>
    <property type="molecule type" value="Genomic_DNA"/>
</dbReference>
<reference evidence="2" key="1">
    <citation type="journal article" date="2019" name="Int. J. Syst. Evol. Microbiol.">
        <title>The Global Catalogue of Microorganisms (GCM) 10K type strain sequencing project: providing services to taxonomists for standard genome sequencing and annotation.</title>
        <authorList>
            <consortium name="The Broad Institute Genomics Platform"/>
            <consortium name="The Broad Institute Genome Sequencing Center for Infectious Disease"/>
            <person name="Wu L."/>
            <person name="Ma J."/>
        </authorList>
    </citation>
    <scope>NUCLEOTIDE SEQUENCE [LARGE SCALE GENOMIC DNA]</scope>
    <source>
        <strain evidence="2">JCM 3369</strain>
    </source>
</reference>